<reference evidence="3 4" key="1">
    <citation type="submission" date="2024-11" db="EMBL/GenBank/DDBJ databases">
        <title>Adaptive evolution of stress response genes in parasites aligns with host niche diversity.</title>
        <authorList>
            <person name="Hahn C."/>
            <person name="Resl P."/>
        </authorList>
    </citation>
    <scope>NUCLEOTIDE SEQUENCE [LARGE SCALE GENOMIC DNA]</scope>
    <source>
        <strain evidence="3">EGGRZ-B1_66</strain>
        <tissue evidence="3">Body</tissue>
    </source>
</reference>
<sequence>MTKDKNLSTEQNEGDKAKENEKNLKVDSMASEKSNDQNLPAANHGTKGKKEDKHSSTENGDTTKQDESEKTLTNEKNVRDETSRSKQKSDQNDSETDHETEREEEDSDDAIHRKVSEKHERMKQSQYCNRSGPEKYIRSHTDVEEQIDWEVNHQMENNSNVSGSDEESNLGNKTETNRDEEDEQSESGSGQQNICRTEEEVYDNESLLENIRREIIEILNCFMRPKLLSPLSCLKKSEVERVGQISMSECFIYDLTSLMPDFLNKYATWEKNGEELDVHPIDIRNTIFRHINEEMRCFLTEKLFALRLAIPFVLQSKSNSDERVIFVRNLLSIKCEDENHKELLLSSHPLPIITFARLGDLPKSKSDIMNLILMDGKRDVFYNYNMKNGDETKLVQDGTIDIAWHHEKETSLPSSVVLNFHGDAIKYGQLFSWVCNNSNIVVIFVAKLEGLEPFLQNISNSATRCRFVVFPLAEPPRMPNVRVGQPNPNMRFVSARRRNDNRICEDLSDILRKEIGQLVSTRLRS</sequence>
<feature type="domain" description="Up-regulator of cell proliferation-like" evidence="2">
    <location>
        <begin position="278"/>
        <end position="515"/>
    </location>
</feature>
<dbReference type="PANTHER" id="PTHR14819">
    <property type="entry name" value="GTP-BINDING"/>
    <property type="match status" value="1"/>
</dbReference>
<dbReference type="InterPro" id="IPR057365">
    <property type="entry name" value="URGCP"/>
</dbReference>
<dbReference type="AlphaFoldDB" id="A0ABD2PQQ0"/>
<feature type="region of interest" description="Disordered" evidence="1">
    <location>
        <begin position="1"/>
        <end position="137"/>
    </location>
</feature>
<proteinExistence type="predicted"/>
<dbReference type="PANTHER" id="PTHR14819:SF25">
    <property type="entry name" value="CHROMOSOME UNDETERMINED SCAFFOLD_52, WHOLE GENOME SHOTGUN SEQUENCE"/>
    <property type="match status" value="1"/>
</dbReference>
<evidence type="ECO:0000313" key="3">
    <source>
        <dbReference type="EMBL" id="KAL3309825.1"/>
    </source>
</evidence>
<dbReference type="Pfam" id="PF25496">
    <property type="entry name" value="URGCP"/>
    <property type="match status" value="1"/>
</dbReference>
<dbReference type="Proteomes" id="UP001626550">
    <property type="component" value="Unassembled WGS sequence"/>
</dbReference>
<accession>A0ABD2PQQ0</accession>
<evidence type="ECO:0000313" key="4">
    <source>
        <dbReference type="Proteomes" id="UP001626550"/>
    </source>
</evidence>
<feature type="region of interest" description="Disordered" evidence="1">
    <location>
        <begin position="156"/>
        <end position="194"/>
    </location>
</feature>
<feature type="compositionally biased region" description="Basic and acidic residues" evidence="1">
    <location>
        <begin position="109"/>
        <end position="123"/>
    </location>
</feature>
<gene>
    <name evidence="3" type="ORF">Ciccas_011622</name>
</gene>
<protein>
    <recommendedName>
        <fullName evidence="2">Up-regulator of cell proliferation-like domain-containing protein</fullName>
    </recommendedName>
</protein>
<feature type="non-terminal residue" evidence="3">
    <location>
        <position position="525"/>
    </location>
</feature>
<name>A0ABD2PQQ0_9PLAT</name>
<dbReference type="InterPro" id="IPR052986">
    <property type="entry name" value="VLIG_GTPase"/>
</dbReference>
<evidence type="ECO:0000259" key="2">
    <source>
        <dbReference type="Pfam" id="PF25496"/>
    </source>
</evidence>
<feature type="compositionally biased region" description="Polar residues" evidence="1">
    <location>
        <begin position="156"/>
        <end position="174"/>
    </location>
</feature>
<comment type="caution">
    <text evidence="3">The sequence shown here is derived from an EMBL/GenBank/DDBJ whole genome shotgun (WGS) entry which is preliminary data.</text>
</comment>
<evidence type="ECO:0000256" key="1">
    <source>
        <dbReference type="SAM" id="MobiDB-lite"/>
    </source>
</evidence>
<feature type="compositionally biased region" description="Basic and acidic residues" evidence="1">
    <location>
        <begin position="1"/>
        <end position="25"/>
    </location>
</feature>
<dbReference type="EMBL" id="JBJKFK010003511">
    <property type="protein sequence ID" value="KAL3309825.1"/>
    <property type="molecule type" value="Genomic_DNA"/>
</dbReference>
<keyword evidence="4" id="KW-1185">Reference proteome</keyword>
<feature type="compositionally biased region" description="Basic and acidic residues" evidence="1">
    <location>
        <begin position="48"/>
        <end position="101"/>
    </location>
</feature>
<organism evidence="3 4">
    <name type="scientific">Cichlidogyrus casuarinus</name>
    <dbReference type="NCBI Taxonomy" id="1844966"/>
    <lineage>
        <taxon>Eukaryota</taxon>
        <taxon>Metazoa</taxon>
        <taxon>Spiralia</taxon>
        <taxon>Lophotrochozoa</taxon>
        <taxon>Platyhelminthes</taxon>
        <taxon>Monogenea</taxon>
        <taxon>Monopisthocotylea</taxon>
        <taxon>Dactylogyridea</taxon>
        <taxon>Ancyrocephalidae</taxon>
        <taxon>Cichlidogyrus</taxon>
    </lineage>
</organism>